<sequence length="182" mass="20061">MNNVFNNKYTYIICILLAIIVASSVVFFEKKNKSESIVRIDGEFANEYPTVEALKQDSELILEVIANSVNTLKYEGLVFSIADSIVKKVYKGTVPGNTVKILETGGTFEGKEYIFEDSPVFKANESAIVFLKKYSGPVASDAYYVTGSIQGKFRMAGGKLKPPHFAPGELASVRDLNNLKLN</sequence>
<gene>
    <name evidence="2" type="ORF">P4I72_37050</name>
</gene>
<name>A0ABU6GEQ9_9BACL</name>
<dbReference type="Proteomes" id="UP001338137">
    <property type="component" value="Unassembled WGS sequence"/>
</dbReference>
<protein>
    <submittedName>
        <fullName evidence="2">Uncharacterized protein</fullName>
    </submittedName>
</protein>
<keyword evidence="1" id="KW-0472">Membrane</keyword>
<accession>A0ABU6GEQ9</accession>
<proteinExistence type="predicted"/>
<keyword evidence="1" id="KW-1133">Transmembrane helix</keyword>
<dbReference type="EMBL" id="JARLKY010000162">
    <property type="protein sequence ID" value="MEC0232713.1"/>
    <property type="molecule type" value="Genomic_DNA"/>
</dbReference>
<keyword evidence="1" id="KW-0812">Transmembrane</keyword>
<evidence type="ECO:0000256" key="1">
    <source>
        <dbReference type="SAM" id="Phobius"/>
    </source>
</evidence>
<organism evidence="2 3">
    <name type="scientific">Paenibacillus alba</name>
    <dbReference type="NCBI Taxonomy" id="1197127"/>
    <lineage>
        <taxon>Bacteria</taxon>
        <taxon>Bacillati</taxon>
        <taxon>Bacillota</taxon>
        <taxon>Bacilli</taxon>
        <taxon>Bacillales</taxon>
        <taxon>Paenibacillaceae</taxon>
        <taxon>Paenibacillus</taxon>
    </lineage>
</organism>
<dbReference type="RefSeq" id="WP_326076933.1">
    <property type="nucleotide sequence ID" value="NZ_JARLKY010000162.1"/>
</dbReference>
<keyword evidence="3" id="KW-1185">Reference proteome</keyword>
<evidence type="ECO:0000313" key="3">
    <source>
        <dbReference type="Proteomes" id="UP001338137"/>
    </source>
</evidence>
<feature type="transmembrane region" description="Helical" evidence="1">
    <location>
        <begin position="9"/>
        <end position="28"/>
    </location>
</feature>
<evidence type="ECO:0000313" key="2">
    <source>
        <dbReference type="EMBL" id="MEC0232713.1"/>
    </source>
</evidence>
<comment type="caution">
    <text evidence="2">The sequence shown here is derived from an EMBL/GenBank/DDBJ whole genome shotgun (WGS) entry which is preliminary data.</text>
</comment>
<reference evidence="2 3" key="1">
    <citation type="submission" date="2023-03" db="EMBL/GenBank/DDBJ databases">
        <title>Bacillus Genome Sequencing.</title>
        <authorList>
            <person name="Dunlap C."/>
        </authorList>
    </citation>
    <scope>NUCLEOTIDE SEQUENCE [LARGE SCALE GENOMIC DNA]</scope>
    <source>
        <strain evidence="2 3">BD-533</strain>
    </source>
</reference>